<gene>
    <name evidence="2" type="ORF">AUP43_02030</name>
</gene>
<evidence type="ECO:0000256" key="1">
    <source>
        <dbReference type="SAM" id="MobiDB-lite"/>
    </source>
</evidence>
<dbReference type="AlphaFoldDB" id="A0A154W1J6"/>
<reference evidence="2 3" key="1">
    <citation type="submission" date="2015-12" db="EMBL/GenBank/DDBJ databases">
        <title>Genome sequence of Oceanibaculum pacificum MCCC 1A02656.</title>
        <authorList>
            <person name="Lu L."/>
            <person name="Lai Q."/>
            <person name="Shao Z."/>
            <person name="Qian P."/>
        </authorList>
    </citation>
    <scope>NUCLEOTIDE SEQUENCE [LARGE SCALE GENOMIC DNA]</scope>
    <source>
        <strain evidence="2 3">MCCC 1A02656</strain>
    </source>
</reference>
<feature type="compositionally biased region" description="Polar residues" evidence="1">
    <location>
        <begin position="70"/>
        <end position="79"/>
    </location>
</feature>
<feature type="compositionally biased region" description="Polar residues" evidence="1">
    <location>
        <begin position="91"/>
        <end position="107"/>
    </location>
</feature>
<feature type="region of interest" description="Disordered" evidence="1">
    <location>
        <begin position="66"/>
        <end position="107"/>
    </location>
</feature>
<dbReference type="Proteomes" id="UP000076400">
    <property type="component" value="Unassembled WGS sequence"/>
</dbReference>
<proteinExistence type="predicted"/>
<keyword evidence="3" id="KW-1185">Reference proteome</keyword>
<name>A0A154W1J6_9PROT</name>
<comment type="caution">
    <text evidence="2">The sequence shown here is derived from an EMBL/GenBank/DDBJ whole genome shotgun (WGS) entry which is preliminary data.</text>
</comment>
<dbReference type="EMBL" id="LPXN01000116">
    <property type="protein sequence ID" value="KZD07327.1"/>
    <property type="molecule type" value="Genomic_DNA"/>
</dbReference>
<evidence type="ECO:0000313" key="3">
    <source>
        <dbReference type="Proteomes" id="UP000076400"/>
    </source>
</evidence>
<accession>A0A154W1J6</accession>
<protein>
    <submittedName>
        <fullName evidence="2">Uncharacterized protein</fullName>
    </submittedName>
</protein>
<organism evidence="2 3">
    <name type="scientific">Oceanibaculum pacificum</name>
    <dbReference type="NCBI Taxonomy" id="580166"/>
    <lineage>
        <taxon>Bacteria</taxon>
        <taxon>Pseudomonadati</taxon>
        <taxon>Pseudomonadota</taxon>
        <taxon>Alphaproteobacteria</taxon>
        <taxon>Rhodospirillales</taxon>
        <taxon>Oceanibaculaceae</taxon>
        <taxon>Oceanibaculum</taxon>
    </lineage>
</organism>
<evidence type="ECO:0000313" key="2">
    <source>
        <dbReference type="EMBL" id="KZD07327.1"/>
    </source>
</evidence>
<sequence>MPTWITLEQMHDAIQSMFGSEHCLKEAVEKRSDDDALPQLVDGADRGLHEYLEGTSIYEIFVEAVGGPDPQTTSSTRTSFDGPAASLDHAQGSQHTFPSKNQSPASD</sequence>